<name>A0ABV6Z1F0_UNCC1</name>
<dbReference type="NCBIfam" id="TIGR02436">
    <property type="entry name" value="four helix bundle protein"/>
    <property type="match status" value="1"/>
</dbReference>
<comment type="caution">
    <text evidence="1">The sequence shown here is derived from an EMBL/GenBank/DDBJ whole genome shotgun (WGS) entry which is preliminary data.</text>
</comment>
<dbReference type="EMBL" id="JBHPBY010000286">
    <property type="protein sequence ID" value="MFC1852239.1"/>
    <property type="molecule type" value="Genomic_DNA"/>
</dbReference>
<protein>
    <submittedName>
        <fullName evidence="1">Four helix bundle protein</fullName>
    </submittedName>
</protein>
<dbReference type="InterPro" id="IPR012657">
    <property type="entry name" value="23S_rRNA-intervening_sequence"/>
</dbReference>
<accession>A0ABV6Z1F0</accession>
<dbReference type="PANTHER" id="PTHR38471">
    <property type="entry name" value="FOUR HELIX BUNDLE PROTEIN"/>
    <property type="match status" value="1"/>
</dbReference>
<proteinExistence type="predicted"/>
<dbReference type="Pfam" id="PF05635">
    <property type="entry name" value="23S_rRNA_IVP"/>
    <property type="match status" value="1"/>
</dbReference>
<dbReference type="Proteomes" id="UP001594351">
    <property type="component" value="Unassembled WGS sequence"/>
</dbReference>
<evidence type="ECO:0000313" key="1">
    <source>
        <dbReference type="EMBL" id="MFC1852239.1"/>
    </source>
</evidence>
<reference evidence="1 2" key="1">
    <citation type="submission" date="2024-09" db="EMBL/GenBank/DDBJ databases">
        <title>Laminarin stimulates single cell rates of sulfate reduction while oxygen inhibits transcriptomic activity in coastal marine sediment.</title>
        <authorList>
            <person name="Lindsay M."/>
            <person name="Orcutt B."/>
            <person name="Emerson D."/>
            <person name="Stepanauskas R."/>
            <person name="D'Angelo T."/>
        </authorList>
    </citation>
    <scope>NUCLEOTIDE SEQUENCE [LARGE SCALE GENOMIC DNA]</scope>
    <source>
        <strain evidence="1">SAG AM-311-K15</strain>
    </source>
</reference>
<keyword evidence="2" id="KW-1185">Reference proteome</keyword>
<dbReference type="SUPFAM" id="SSF158446">
    <property type="entry name" value="IVS-encoded protein-like"/>
    <property type="match status" value="1"/>
</dbReference>
<dbReference type="Gene3D" id="1.20.1440.60">
    <property type="entry name" value="23S rRNA-intervening sequence"/>
    <property type="match status" value="1"/>
</dbReference>
<dbReference type="InterPro" id="IPR036583">
    <property type="entry name" value="23S_rRNA_IVS_sf"/>
</dbReference>
<sequence>MEILFDHEKLDVYQVSLQFVLWVFERVDRMKGYHRHSRDELIRASQSIPRNIAEGNGKRSFADRSRFFEISRGSALECASVLDQLCLTKVLEKDETLVGKKMLQRIVKILTKMTEPSKQK</sequence>
<dbReference type="PANTHER" id="PTHR38471:SF2">
    <property type="entry name" value="FOUR HELIX BUNDLE PROTEIN"/>
    <property type="match status" value="1"/>
</dbReference>
<organism evidence="1 2">
    <name type="scientific">candidate division CSSED10-310 bacterium</name>
    <dbReference type="NCBI Taxonomy" id="2855610"/>
    <lineage>
        <taxon>Bacteria</taxon>
        <taxon>Bacteria division CSSED10-310</taxon>
    </lineage>
</organism>
<evidence type="ECO:0000313" key="2">
    <source>
        <dbReference type="Proteomes" id="UP001594351"/>
    </source>
</evidence>
<gene>
    <name evidence="1" type="ORF">ACFL27_18745</name>
</gene>